<dbReference type="CDD" id="cd06588">
    <property type="entry name" value="PhnB_like"/>
    <property type="match status" value="2"/>
</dbReference>
<gene>
    <name evidence="2" type="ORF">P0Y53_18835</name>
</gene>
<dbReference type="InterPro" id="IPR029068">
    <property type="entry name" value="Glyas_Bleomycin-R_OHBP_Dase"/>
</dbReference>
<name>A0AAJ5WRT5_9BACT</name>
<dbReference type="Gene3D" id="3.30.720.100">
    <property type="match status" value="1"/>
</dbReference>
<dbReference type="InterPro" id="IPR028973">
    <property type="entry name" value="PhnB-like"/>
</dbReference>
<dbReference type="Gene3D" id="3.10.180.10">
    <property type="entry name" value="2,3-Dihydroxybiphenyl 1,2-Dioxygenase, domain 1"/>
    <property type="match status" value="1"/>
</dbReference>
<dbReference type="Pfam" id="PF06983">
    <property type="entry name" value="3-dmu-9_3-mt"/>
    <property type="match status" value="2"/>
</dbReference>
<dbReference type="EMBL" id="CP119311">
    <property type="protein sequence ID" value="WEK34547.1"/>
    <property type="molecule type" value="Genomic_DNA"/>
</dbReference>
<evidence type="ECO:0000313" key="2">
    <source>
        <dbReference type="EMBL" id="WEK34547.1"/>
    </source>
</evidence>
<evidence type="ECO:0000313" key="3">
    <source>
        <dbReference type="Proteomes" id="UP001220610"/>
    </source>
</evidence>
<proteinExistence type="predicted"/>
<dbReference type="Proteomes" id="UP001220610">
    <property type="component" value="Chromosome"/>
</dbReference>
<dbReference type="AlphaFoldDB" id="A0AAJ5WRT5"/>
<dbReference type="Gene3D" id="3.30.720.110">
    <property type="match status" value="1"/>
</dbReference>
<sequence length="303" mass="34045">MASNIQPFTYCIWQDRQGSAMADLYISLFGGKKGATTYYTKAGIEEHGQAEGSEMAVSFEIGGLQLMALSAGPMFRPNPSISFSVICETEAEVDRLWTELVKDGKVMMPLDKYDWSARYGFLEDRFGVSWQLMLGKLSDVGQPITPTFLFVKDRFGQAEAAVRQYTDLFPQSTIVGMLKHQEGPYKDTVLHTQFKLNNQVFMAMDGPGEHQFGFTEGFSIMVNCPDQETIDYYWEKLGAGGDPNAQVCGWLKDRFGVSWQIVPTELEQMMLDPDKSKVERVTNAFMSMKKLDLAAIRKAYAGQ</sequence>
<accession>A0AAJ5WRT5</accession>
<feature type="domain" description="PhnB-like" evidence="1">
    <location>
        <begin position="8"/>
        <end position="132"/>
    </location>
</feature>
<organism evidence="2 3">
    <name type="scientific">Candidatus Pseudobacter hemicellulosilyticus</name>
    <dbReference type="NCBI Taxonomy" id="3121375"/>
    <lineage>
        <taxon>Bacteria</taxon>
        <taxon>Pseudomonadati</taxon>
        <taxon>Bacteroidota</taxon>
        <taxon>Chitinophagia</taxon>
        <taxon>Chitinophagales</taxon>
        <taxon>Chitinophagaceae</taxon>
        <taxon>Pseudobacter</taxon>
    </lineage>
</organism>
<protein>
    <submittedName>
        <fullName evidence="2">VOC family protein</fullName>
    </submittedName>
</protein>
<reference evidence="2" key="1">
    <citation type="submission" date="2023-03" db="EMBL/GenBank/DDBJ databases">
        <title>Andean soil-derived lignocellulolytic bacterial consortium as a source of novel taxa and putative plastic-active enzymes.</title>
        <authorList>
            <person name="Diaz-Garcia L."/>
            <person name="Chuvochina M."/>
            <person name="Feuerriegel G."/>
            <person name="Bunk B."/>
            <person name="Sproer C."/>
            <person name="Streit W.R."/>
            <person name="Rodriguez L.M."/>
            <person name="Overmann J."/>
            <person name="Jimenez D.J."/>
        </authorList>
    </citation>
    <scope>NUCLEOTIDE SEQUENCE</scope>
    <source>
        <strain evidence="2">MAG 7</strain>
    </source>
</reference>
<dbReference type="PANTHER" id="PTHR33990">
    <property type="entry name" value="PROTEIN YJDN-RELATED"/>
    <property type="match status" value="1"/>
</dbReference>
<dbReference type="SUPFAM" id="SSF54593">
    <property type="entry name" value="Glyoxalase/Bleomycin resistance protein/Dihydroxybiphenyl dioxygenase"/>
    <property type="match status" value="2"/>
</dbReference>
<evidence type="ECO:0000259" key="1">
    <source>
        <dbReference type="Pfam" id="PF06983"/>
    </source>
</evidence>
<feature type="domain" description="PhnB-like" evidence="1">
    <location>
        <begin position="144"/>
        <end position="262"/>
    </location>
</feature>